<dbReference type="OrthoDB" id="441660at2759"/>
<proteinExistence type="predicted"/>
<protein>
    <submittedName>
        <fullName evidence="2">(Mediterranean fruit fly) hypothetical protein</fullName>
    </submittedName>
</protein>
<evidence type="ECO:0000313" key="2">
    <source>
        <dbReference type="EMBL" id="CAD7002429.1"/>
    </source>
</evidence>
<dbReference type="EMBL" id="CAJHJT010000034">
    <property type="protein sequence ID" value="CAD7002429.1"/>
    <property type="molecule type" value="Genomic_DNA"/>
</dbReference>
<organism evidence="2 3">
    <name type="scientific">Ceratitis capitata</name>
    <name type="common">Mediterranean fruit fly</name>
    <name type="synonym">Tephritis capitata</name>
    <dbReference type="NCBI Taxonomy" id="7213"/>
    <lineage>
        <taxon>Eukaryota</taxon>
        <taxon>Metazoa</taxon>
        <taxon>Ecdysozoa</taxon>
        <taxon>Arthropoda</taxon>
        <taxon>Hexapoda</taxon>
        <taxon>Insecta</taxon>
        <taxon>Pterygota</taxon>
        <taxon>Neoptera</taxon>
        <taxon>Endopterygota</taxon>
        <taxon>Diptera</taxon>
        <taxon>Brachycera</taxon>
        <taxon>Muscomorpha</taxon>
        <taxon>Tephritoidea</taxon>
        <taxon>Tephritidae</taxon>
        <taxon>Ceratitis</taxon>
        <taxon>Ceratitis</taxon>
    </lineage>
</organism>
<feature type="chain" id="PRO_5032981721" evidence="1">
    <location>
        <begin position="22"/>
        <end position="101"/>
    </location>
</feature>
<feature type="signal peptide" evidence="1">
    <location>
        <begin position="1"/>
        <end position="21"/>
    </location>
</feature>
<dbReference type="AlphaFoldDB" id="A0A811UTC2"/>
<comment type="caution">
    <text evidence="2">The sequence shown here is derived from an EMBL/GenBank/DDBJ whole genome shotgun (WGS) entry which is preliminary data.</text>
</comment>
<accession>A0A811UTC2</accession>
<evidence type="ECO:0000256" key="1">
    <source>
        <dbReference type="SAM" id="SignalP"/>
    </source>
</evidence>
<keyword evidence="1" id="KW-0732">Signal</keyword>
<dbReference type="Proteomes" id="UP000606786">
    <property type="component" value="Unassembled WGS sequence"/>
</dbReference>
<evidence type="ECO:0000313" key="3">
    <source>
        <dbReference type="Proteomes" id="UP000606786"/>
    </source>
</evidence>
<keyword evidence="3" id="KW-1185">Reference proteome</keyword>
<gene>
    <name evidence="2" type="ORF">CCAP1982_LOCUS10920</name>
</gene>
<reference evidence="2" key="1">
    <citation type="submission" date="2020-11" db="EMBL/GenBank/DDBJ databases">
        <authorList>
            <person name="Whitehead M."/>
        </authorList>
    </citation>
    <scope>NUCLEOTIDE SEQUENCE</scope>
    <source>
        <strain evidence="2">EGII</strain>
    </source>
</reference>
<sequence>MQKYLLLSVILYLQIIGGHSANPAKPSTPDCPHCVDESQYTNKWTMPLLKLGEKRYYLGIFFKLHNFCTEIIIKSWESCCKILWFNYMHTHIHTQHMHEHS</sequence>
<name>A0A811UTC2_CERCA</name>